<evidence type="ECO:0000256" key="4">
    <source>
        <dbReference type="ARBA" id="ARBA00022840"/>
    </source>
</evidence>
<evidence type="ECO:0000256" key="3">
    <source>
        <dbReference type="ARBA" id="ARBA00022741"/>
    </source>
</evidence>
<sequence length="436" mass="47753">MTDLPRRAVSRGARLAALPLGYAGRTALGLGKRVGGKNAELVASEIQQRTAEQVFKTLGELKGGAMKFGQAMSIFEVALPEELLAPYRATLTKLQDAAPPMPATTVRACMAEGLGEDWLSRFSEFDDIPAAAASIGQVHRARWHDGREVAVKIQYPGAGKALMGDLNQVSRMARMFASLAPGLDIKPLLAELKDRAAEELDYLTESQSQRQFAAAYEGDEDFVVPHVLAASPTVVVSEWLEGYSLAQVITDGTPEERNHFGTLYLRFLMSGPMRAGLLHADPHPGNYRVLPDGRLGVLDFGAVARLPEGPPAAMGQLLRIAMLGDGDAIVEGLRSEGFLKPGIDVDPSLLLDYLGPFAEPARHEYFHFNRGWMRDHFTRINDPRRPDFTIGFKINLPPSYMLIHRVWLGGIGVLSQMDATVPMRGELQRWLPSFVA</sequence>
<dbReference type="InterPro" id="IPR011009">
    <property type="entry name" value="Kinase-like_dom_sf"/>
</dbReference>
<keyword evidence="3" id="KW-0547">Nucleotide-binding</keyword>
<dbReference type="PANTHER" id="PTHR43851:SF3">
    <property type="entry name" value="COENZYME Q8"/>
    <property type="match status" value="1"/>
</dbReference>
<keyword evidence="4" id="KW-0067">ATP-binding</keyword>
<dbReference type="InterPro" id="IPR034646">
    <property type="entry name" value="ADCK3_dom"/>
</dbReference>
<protein>
    <submittedName>
        <fullName evidence="7">Unannotated protein</fullName>
    </submittedName>
</protein>
<name>A0A6J7S2X9_9ZZZZ</name>
<dbReference type="CDD" id="cd13970">
    <property type="entry name" value="ABC1_ADCK3"/>
    <property type="match status" value="1"/>
</dbReference>
<dbReference type="InterPro" id="IPR051409">
    <property type="entry name" value="Atypical_kinase_ADCK"/>
</dbReference>
<comment type="similarity">
    <text evidence="1">Belongs to the protein kinase superfamily. ADCK protein kinase family.</text>
</comment>
<evidence type="ECO:0000313" key="7">
    <source>
        <dbReference type="EMBL" id="CAB5034978.1"/>
    </source>
</evidence>
<dbReference type="InterPro" id="IPR004147">
    <property type="entry name" value="ABC1_dom"/>
</dbReference>
<dbReference type="AlphaFoldDB" id="A0A6J7S2X9"/>
<gene>
    <name evidence="6" type="ORF">UFOPK3752_01869</name>
    <name evidence="7" type="ORF">UFOPK4150_01422</name>
</gene>
<dbReference type="SUPFAM" id="SSF56112">
    <property type="entry name" value="Protein kinase-like (PK-like)"/>
    <property type="match status" value="1"/>
</dbReference>
<keyword evidence="2" id="KW-0808">Transferase</keyword>
<dbReference type="GO" id="GO:0005524">
    <property type="term" value="F:ATP binding"/>
    <property type="evidence" value="ECO:0007669"/>
    <property type="project" value="UniProtKB-KW"/>
</dbReference>
<evidence type="ECO:0000313" key="6">
    <source>
        <dbReference type="EMBL" id="CAB4954417.1"/>
    </source>
</evidence>
<dbReference type="EMBL" id="CAFBND010000099">
    <property type="protein sequence ID" value="CAB4954417.1"/>
    <property type="molecule type" value="Genomic_DNA"/>
</dbReference>
<dbReference type="GO" id="GO:0016740">
    <property type="term" value="F:transferase activity"/>
    <property type="evidence" value="ECO:0007669"/>
    <property type="project" value="UniProtKB-KW"/>
</dbReference>
<dbReference type="Pfam" id="PF03109">
    <property type="entry name" value="ABC1"/>
    <property type="match status" value="1"/>
</dbReference>
<proteinExistence type="inferred from homology"/>
<evidence type="ECO:0000256" key="2">
    <source>
        <dbReference type="ARBA" id="ARBA00022679"/>
    </source>
</evidence>
<evidence type="ECO:0000259" key="5">
    <source>
        <dbReference type="Pfam" id="PF03109"/>
    </source>
</evidence>
<feature type="domain" description="ABC1 atypical kinase-like" evidence="5">
    <location>
        <begin position="93"/>
        <end position="331"/>
    </location>
</feature>
<reference evidence="7" key="1">
    <citation type="submission" date="2020-05" db="EMBL/GenBank/DDBJ databases">
        <authorList>
            <person name="Chiriac C."/>
            <person name="Salcher M."/>
            <person name="Ghai R."/>
            <person name="Kavagutti S V."/>
        </authorList>
    </citation>
    <scope>NUCLEOTIDE SEQUENCE</scope>
</reference>
<organism evidence="7">
    <name type="scientific">freshwater metagenome</name>
    <dbReference type="NCBI Taxonomy" id="449393"/>
    <lineage>
        <taxon>unclassified sequences</taxon>
        <taxon>metagenomes</taxon>
        <taxon>ecological metagenomes</taxon>
    </lineage>
</organism>
<evidence type="ECO:0000256" key="1">
    <source>
        <dbReference type="ARBA" id="ARBA00009670"/>
    </source>
</evidence>
<dbReference type="PANTHER" id="PTHR43851">
    <property type="match status" value="1"/>
</dbReference>
<accession>A0A6J7S2X9</accession>
<dbReference type="EMBL" id="CAFBPU010000029">
    <property type="protein sequence ID" value="CAB5034978.1"/>
    <property type="molecule type" value="Genomic_DNA"/>
</dbReference>